<evidence type="ECO:0000256" key="3">
    <source>
        <dbReference type="ARBA" id="ARBA00022630"/>
    </source>
</evidence>
<dbReference type="Pfam" id="PF02770">
    <property type="entry name" value="Acyl-CoA_dh_M"/>
    <property type="match status" value="1"/>
</dbReference>
<dbReference type="SUPFAM" id="SSF47203">
    <property type="entry name" value="Acyl-CoA dehydrogenase C-terminal domain-like"/>
    <property type="match status" value="1"/>
</dbReference>
<reference evidence="11" key="1">
    <citation type="journal article" date="2013" name="Proc. Natl. Acad. Sci. U.S.A.">
        <title>Improving the coverage of the cyanobacterial phylum using diversity-driven genome sequencing.</title>
        <authorList>
            <person name="Shih P.M."/>
            <person name="Wu D."/>
            <person name="Latifi A."/>
            <person name="Axen S.D."/>
            <person name="Fewer D.P."/>
            <person name="Talla E."/>
            <person name="Calteau A."/>
            <person name="Cai F."/>
            <person name="Tandeau de Marsac N."/>
            <person name="Rippka R."/>
            <person name="Herdman M."/>
            <person name="Sivonen K."/>
            <person name="Coursin T."/>
            <person name="Laurent T."/>
            <person name="Goodwin L."/>
            <person name="Nolan M."/>
            <person name="Davenport K.W."/>
            <person name="Han C.S."/>
            <person name="Rubin E.M."/>
            <person name="Eisen J.A."/>
            <person name="Woyke T."/>
            <person name="Gugger M."/>
            <person name="Kerfeld C.A."/>
        </authorList>
    </citation>
    <scope>NUCLEOTIDE SEQUENCE [LARGE SCALE GENOMIC DNA]</scope>
    <source>
        <strain evidence="11">ATCC 29371 / PCC 7437</strain>
    </source>
</reference>
<dbReference type="OrthoDB" id="9785203at2"/>
<dbReference type="GO" id="GO:0003995">
    <property type="term" value="F:acyl-CoA dehydrogenase activity"/>
    <property type="evidence" value="ECO:0007669"/>
    <property type="project" value="TreeGrafter"/>
</dbReference>
<keyword evidence="11" id="KW-1185">Reference proteome</keyword>
<dbReference type="Gene3D" id="1.10.540.10">
    <property type="entry name" value="Acyl-CoA dehydrogenase/oxidase, N-terminal domain"/>
    <property type="match status" value="1"/>
</dbReference>
<keyword evidence="4 5" id="KW-0274">FAD</keyword>
<dbReference type="eggNOG" id="COG1960">
    <property type="taxonomic scope" value="Bacteria"/>
</dbReference>
<dbReference type="Gene3D" id="1.20.140.10">
    <property type="entry name" value="Butyryl-CoA Dehydrogenase, subunit A, domain 3"/>
    <property type="match status" value="1"/>
</dbReference>
<evidence type="ECO:0000259" key="8">
    <source>
        <dbReference type="Pfam" id="PF02770"/>
    </source>
</evidence>
<dbReference type="Pfam" id="PF00441">
    <property type="entry name" value="Acyl-CoA_dh_1"/>
    <property type="match status" value="1"/>
</dbReference>
<dbReference type="GO" id="GO:0050660">
    <property type="term" value="F:flavin adenine dinucleotide binding"/>
    <property type="evidence" value="ECO:0007669"/>
    <property type="project" value="InterPro"/>
</dbReference>
<dbReference type="PANTHER" id="PTHR43884:SF12">
    <property type="entry name" value="ISOVALERYL-COA DEHYDROGENASE, MITOCHONDRIAL-RELATED"/>
    <property type="match status" value="1"/>
</dbReference>
<dbReference type="InterPro" id="IPR046373">
    <property type="entry name" value="Acyl-CoA_Oxase/DH_mid-dom_sf"/>
</dbReference>
<dbReference type="Gene3D" id="2.40.110.10">
    <property type="entry name" value="Butyryl-CoA Dehydrogenase, subunit A, domain 2"/>
    <property type="match status" value="1"/>
</dbReference>
<dbReference type="InterPro" id="IPR006091">
    <property type="entry name" value="Acyl-CoA_Oxase/DH_mid-dom"/>
</dbReference>
<dbReference type="InterPro" id="IPR037069">
    <property type="entry name" value="AcylCoA_DH/ox_N_sf"/>
</dbReference>
<evidence type="ECO:0000256" key="5">
    <source>
        <dbReference type="RuleBase" id="RU362125"/>
    </source>
</evidence>
<dbReference type="PIRSF" id="PIRSF016578">
    <property type="entry name" value="HsaA"/>
    <property type="match status" value="1"/>
</dbReference>
<keyword evidence="6" id="KW-0472">Membrane</keyword>
<keyword evidence="6" id="KW-1133">Transmembrane helix</keyword>
<feature type="transmembrane region" description="Helical" evidence="6">
    <location>
        <begin position="234"/>
        <end position="253"/>
    </location>
</feature>
<dbReference type="RefSeq" id="WP_015191729.1">
    <property type="nucleotide sequence ID" value="NC_019748.1"/>
</dbReference>
<evidence type="ECO:0000313" key="10">
    <source>
        <dbReference type="EMBL" id="AFZ34056.1"/>
    </source>
</evidence>
<dbReference type="InterPro" id="IPR009075">
    <property type="entry name" value="AcylCo_DH/oxidase_C"/>
</dbReference>
<accession>K9XPU0</accession>
<gene>
    <name evidence="10" type="ordered locus">Sta7437_0447</name>
</gene>
<dbReference type="InterPro" id="IPR036250">
    <property type="entry name" value="AcylCo_DH-like_C"/>
</dbReference>
<keyword evidence="5" id="KW-0560">Oxidoreductase</keyword>
<name>K9XPU0_STAC7</name>
<organism evidence="10 11">
    <name type="scientific">Stanieria cyanosphaera (strain ATCC 29371 / PCC 7437)</name>
    <dbReference type="NCBI Taxonomy" id="111780"/>
    <lineage>
        <taxon>Bacteria</taxon>
        <taxon>Bacillati</taxon>
        <taxon>Cyanobacteriota</taxon>
        <taxon>Cyanophyceae</taxon>
        <taxon>Pleurocapsales</taxon>
        <taxon>Dermocarpellaceae</taxon>
        <taxon>Stanieria</taxon>
    </lineage>
</organism>
<dbReference type="HOGENOM" id="CLU_018204_3_2_3"/>
<keyword evidence="3 5" id="KW-0285">Flavoprotein</keyword>
<evidence type="ECO:0000256" key="1">
    <source>
        <dbReference type="ARBA" id="ARBA00001974"/>
    </source>
</evidence>
<comment type="similarity">
    <text evidence="2 5">Belongs to the acyl-CoA dehydrogenase family.</text>
</comment>
<dbReference type="KEGG" id="scs:Sta7437_0447"/>
<dbReference type="InterPro" id="IPR009100">
    <property type="entry name" value="AcylCoA_DH/oxidase_NM_dom_sf"/>
</dbReference>
<dbReference type="SUPFAM" id="SSF56645">
    <property type="entry name" value="Acyl-CoA dehydrogenase NM domain-like"/>
    <property type="match status" value="1"/>
</dbReference>
<dbReference type="Pfam" id="PF02771">
    <property type="entry name" value="Acyl-CoA_dh_N"/>
    <property type="match status" value="1"/>
</dbReference>
<feature type="domain" description="Acyl-CoA oxidase/dehydrogenase middle" evidence="8">
    <location>
        <begin position="128"/>
        <end position="215"/>
    </location>
</feature>
<sequence length="381" mass="41522">MLELKDYPQSQTVDWRTLAESIGQQCAKEELLADDSDCFVTKNFALLQESGLTRAGVPVEFGGGGASYREICDILRILGRHCSSTALALSMHTHQVMVNVWKWQHQNADVEGLLRRIATEQIMLLSTGGGDWLNGSGTATLTEGGFIINACKSFVSGVPTGDLLITSAVYEDPTAGKTVLHFALPMNTPGVSVEPVWQAMGMRGTGSHNVRLSNVFVPEQKIALRRPAGKWHPAFHLITAIAFPIIYSVYVGIAEAARKLVVQEATQRQNDSHICYLVGGLENELATAKLALQQMIVLSESNQLGLETSNQVMIGRTIVAKSVLNTMDLAMEIAGGRAFQRSFGLEKLFRDAQGVRYHPLREEAQRQLAGKLALGVSPNTF</sequence>
<evidence type="ECO:0000259" key="9">
    <source>
        <dbReference type="Pfam" id="PF02771"/>
    </source>
</evidence>
<dbReference type="STRING" id="111780.Sta7437_0447"/>
<dbReference type="PATRIC" id="fig|111780.3.peg.463"/>
<protein>
    <submittedName>
        <fullName evidence="10">Acyl-CoA dehydrogenase domain-containing protein</fullName>
    </submittedName>
</protein>
<evidence type="ECO:0000313" key="11">
    <source>
        <dbReference type="Proteomes" id="UP000010473"/>
    </source>
</evidence>
<comment type="cofactor">
    <cofactor evidence="1 5">
        <name>FAD</name>
        <dbReference type="ChEBI" id="CHEBI:57692"/>
    </cofactor>
</comment>
<dbReference type="EMBL" id="CP003653">
    <property type="protein sequence ID" value="AFZ34056.1"/>
    <property type="molecule type" value="Genomic_DNA"/>
</dbReference>
<evidence type="ECO:0000259" key="7">
    <source>
        <dbReference type="Pfam" id="PF00441"/>
    </source>
</evidence>
<evidence type="ECO:0000256" key="6">
    <source>
        <dbReference type="SAM" id="Phobius"/>
    </source>
</evidence>
<feature type="domain" description="Acyl-CoA dehydrogenase/oxidase N-terminal" evidence="9">
    <location>
        <begin position="32"/>
        <end position="102"/>
    </location>
</feature>
<dbReference type="InterPro" id="IPR013786">
    <property type="entry name" value="AcylCoA_DH/ox_N"/>
</dbReference>
<evidence type="ECO:0000256" key="4">
    <source>
        <dbReference type="ARBA" id="ARBA00022827"/>
    </source>
</evidence>
<dbReference type="PANTHER" id="PTHR43884">
    <property type="entry name" value="ACYL-COA DEHYDROGENASE"/>
    <property type="match status" value="1"/>
</dbReference>
<dbReference type="Proteomes" id="UP000010473">
    <property type="component" value="Chromosome"/>
</dbReference>
<keyword evidence="6" id="KW-0812">Transmembrane</keyword>
<evidence type="ECO:0000256" key="2">
    <source>
        <dbReference type="ARBA" id="ARBA00009347"/>
    </source>
</evidence>
<feature type="domain" description="Acyl-CoA dehydrogenase/oxidase C-terminal" evidence="7">
    <location>
        <begin position="250"/>
        <end position="356"/>
    </location>
</feature>
<dbReference type="AlphaFoldDB" id="K9XPU0"/>
<proteinExistence type="inferred from homology"/>